<gene>
    <name evidence="3" type="ORF">O181_076013</name>
</gene>
<evidence type="ECO:0000313" key="4">
    <source>
        <dbReference type="Proteomes" id="UP000765509"/>
    </source>
</evidence>
<evidence type="ECO:0008006" key="5">
    <source>
        <dbReference type="Google" id="ProtNLM"/>
    </source>
</evidence>
<evidence type="ECO:0000259" key="1">
    <source>
        <dbReference type="Pfam" id="PF07727"/>
    </source>
</evidence>
<evidence type="ECO:0000313" key="3">
    <source>
        <dbReference type="EMBL" id="MBW0536298.1"/>
    </source>
</evidence>
<dbReference type="PANTHER" id="PTHR11439:SF483">
    <property type="entry name" value="PEPTIDE SYNTHASE GLIP-LIKE, PUTATIVE (AFU_ORTHOLOGUE AFUA_3G12920)-RELATED"/>
    <property type="match status" value="1"/>
</dbReference>
<dbReference type="AlphaFoldDB" id="A0A9Q3FA11"/>
<dbReference type="InterPro" id="IPR057670">
    <property type="entry name" value="SH3_retrovirus"/>
</dbReference>
<dbReference type="Proteomes" id="UP000765509">
    <property type="component" value="Unassembled WGS sequence"/>
</dbReference>
<dbReference type="PANTHER" id="PTHR11439">
    <property type="entry name" value="GAG-POL-RELATED RETROTRANSPOSON"/>
    <property type="match status" value="1"/>
</dbReference>
<reference evidence="3" key="1">
    <citation type="submission" date="2021-03" db="EMBL/GenBank/DDBJ databases">
        <title>Draft genome sequence of rust myrtle Austropuccinia psidii MF-1, a brazilian biotype.</title>
        <authorList>
            <person name="Quecine M.C."/>
            <person name="Pachon D.M.R."/>
            <person name="Bonatelli M.L."/>
            <person name="Correr F.H."/>
            <person name="Franceschini L.M."/>
            <person name="Leite T.F."/>
            <person name="Margarido G.R.A."/>
            <person name="Almeida C.A."/>
            <person name="Ferrarezi J.A."/>
            <person name="Labate C.A."/>
        </authorList>
    </citation>
    <scope>NUCLEOTIDE SEQUENCE</scope>
    <source>
        <strain evidence="3">MF-1</strain>
    </source>
</reference>
<keyword evidence="4" id="KW-1185">Reference proteome</keyword>
<accession>A0A9Q3FA11</accession>
<dbReference type="CDD" id="cd09272">
    <property type="entry name" value="RNase_HI_RT_Ty1"/>
    <property type="match status" value="1"/>
</dbReference>
<dbReference type="Pfam" id="PF07727">
    <property type="entry name" value="RVT_2"/>
    <property type="match status" value="1"/>
</dbReference>
<name>A0A9Q3FA11_9BASI</name>
<feature type="domain" description="Retroviral polymerase SH3-like" evidence="2">
    <location>
        <begin position="66"/>
        <end position="117"/>
    </location>
</feature>
<proteinExistence type="predicted"/>
<sequence>MARTSLLAAKLPSFLWPWAFRHSVWIFNRYLHADDTKTPFELLGKKRPSLDMLRVFGAKSFIYNHTFRKNFMPRATVGFHLGVSEDSKGWLFWVPGKNTIIKSASVSFDESTLYNGTMNASDVHSIQVENIFNGSMVSELRKQDDLLSNISKNNASAICIPSNYNEAMISINKTEWVGAMDDEINSMEMEDVFTPVPLSDALKEVPHESILGTKWVFTKKPERFKARLVARGFRQIHGINYDETFAPTPTFNSLRLLFSTACLRRWQIRTFDVKKIGFINNKEDPSTYTFNKGDDQAILWVHVDDGALTASLDTLLNWLTEKLNEHLKIKWDANVSGLVGISIEETSEGFKFSQPDLIDKLTTLKPSMITAKTPLPMGCQLESDYSDNNMDKPYLKRIGILLYIAQASRPDISYAVNYLARFSLRTNQSHWDALEHLISYMRGTRDLGILISKSNSSSNIKCFVDANWGGEGNRSTHGYIILHGLNPIGWQSKRQTTIASSTAQAEYMALSHAAKEVLWLYNLFLDVLKNPIPTLLSDNRTAIGISTDTMNKKQTRHLIREFNTINEFIAVKKLNLEWVSTNEQLADIMTKSLGNIKNNLFISRINYL</sequence>
<evidence type="ECO:0000259" key="2">
    <source>
        <dbReference type="Pfam" id="PF25597"/>
    </source>
</evidence>
<feature type="domain" description="Reverse transcriptase Ty1/copia-type" evidence="1">
    <location>
        <begin position="210"/>
        <end position="280"/>
    </location>
</feature>
<dbReference type="Pfam" id="PF25597">
    <property type="entry name" value="SH3_retrovirus"/>
    <property type="match status" value="1"/>
</dbReference>
<protein>
    <recommendedName>
        <fullName evidence="5">Reverse transcriptase Ty1/copia-type domain-containing protein</fullName>
    </recommendedName>
</protein>
<dbReference type="EMBL" id="AVOT02041027">
    <property type="protein sequence ID" value="MBW0536298.1"/>
    <property type="molecule type" value="Genomic_DNA"/>
</dbReference>
<dbReference type="InterPro" id="IPR013103">
    <property type="entry name" value="RVT_2"/>
</dbReference>
<organism evidence="3 4">
    <name type="scientific">Austropuccinia psidii MF-1</name>
    <dbReference type="NCBI Taxonomy" id="1389203"/>
    <lineage>
        <taxon>Eukaryota</taxon>
        <taxon>Fungi</taxon>
        <taxon>Dikarya</taxon>
        <taxon>Basidiomycota</taxon>
        <taxon>Pucciniomycotina</taxon>
        <taxon>Pucciniomycetes</taxon>
        <taxon>Pucciniales</taxon>
        <taxon>Sphaerophragmiaceae</taxon>
        <taxon>Austropuccinia</taxon>
    </lineage>
</organism>
<comment type="caution">
    <text evidence="3">The sequence shown here is derived from an EMBL/GenBank/DDBJ whole genome shotgun (WGS) entry which is preliminary data.</text>
</comment>